<gene>
    <name evidence="2" type="ORF">BDZ94DRAFT_1316978</name>
</gene>
<dbReference type="AlphaFoldDB" id="A0A9P6CRR6"/>
<feature type="region of interest" description="Disordered" evidence="1">
    <location>
        <begin position="190"/>
        <end position="246"/>
    </location>
</feature>
<sequence>MNSWFGAKPNNDKLTNSARRLIDPQGTATSISEHPLPEFLEGDDQRHTPPVGFASPHDAVLAEMHGYPVGVDPLVYQGKDDLPDKGTAYQGNEAVVGPTPSPVSTIAAPREIVYDPYDGTPVGSLPAPERHNSHREEPSPTKFRHLSNASQAGVAGGGNREEELWTHLSRVVDLQNQVARMHLEVEGVGVGKVGDGKGKGRGRGKGRADNGGRKDWREKEGERKESEMVDVDAPEGDGYEEGVEVAGDEEAEIKRAREEEFAKLADQFEGRKESINEIMDRLDDLSRALTEFHALQEPRFEFSKNSSRQNSTTPGDTPPTQSKSPFTSATLPHTGLNANSNMPLIRPPLATSRTSFSQTPYSSPFGIDGSVLPRSLSRSTGRTEKAKNPATALIINALEPGRQTHVMDSPDSMAGNAKLPPEH</sequence>
<feature type="compositionally biased region" description="Basic and acidic residues" evidence="1">
    <location>
        <begin position="206"/>
        <end position="227"/>
    </location>
</feature>
<feature type="compositionally biased region" description="Polar residues" evidence="1">
    <location>
        <begin position="351"/>
        <end position="362"/>
    </location>
</feature>
<dbReference type="Proteomes" id="UP000807353">
    <property type="component" value="Unassembled WGS sequence"/>
</dbReference>
<feature type="compositionally biased region" description="Polar residues" evidence="1">
    <location>
        <begin position="303"/>
        <end position="342"/>
    </location>
</feature>
<feature type="region of interest" description="Disordered" evidence="1">
    <location>
        <begin position="1"/>
        <end position="55"/>
    </location>
</feature>
<dbReference type="EMBL" id="MU150229">
    <property type="protein sequence ID" value="KAF9469868.1"/>
    <property type="molecule type" value="Genomic_DNA"/>
</dbReference>
<reference evidence="2" key="1">
    <citation type="submission" date="2020-11" db="EMBL/GenBank/DDBJ databases">
        <authorList>
            <consortium name="DOE Joint Genome Institute"/>
            <person name="Ahrendt S."/>
            <person name="Riley R."/>
            <person name="Andreopoulos W."/>
            <person name="Labutti K."/>
            <person name="Pangilinan J."/>
            <person name="Ruiz-Duenas F.J."/>
            <person name="Barrasa J.M."/>
            <person name="Sanchez-Garcia M."/>
            <person name="Camarero S."/>
            <person name="Miyauchi S."/>
            <person name="Serrano A."/>
            <person name="Linde D."/>
            <person name="Babiker R."/>
            <person name="Drula E."/>
            <person name="Ayuso-Fernandez I."/>
            <person name="Pacheco R."/>
            <person name="Padilla G."/>
            <person name="Ferreira P."/>
            <person name="Barriuso J."/>
            <person name="Kellner H."/>
            <person name="Castanera R."/>
            <person name="Alfaro M."/>
            <person name="Ramirez L."/>
            <person name="Pisabarro A.G."/>
            <person name="Kuo A."/>
            <person name="Tritt A."/>
            <person name="Lipzen A."/>
            <person name="He G."/>
            <person name="Yan M."/>
            <person name="Ng V."/>
            <person name="Cullen D."/>
            <person name="Martin F."/>
            <person name="Rosso M.-N."/>
            <person name="Henrissat B."/>
            <person name="Hibbett D."/>
            <person name="Martinez A.T."/>
            <person name="Grigoriev I.V."/>
        </authorList>
    </citation>
    <scope>NUCLEOTIDE SEQUENCE</scope>
    <source>
        <strain evidence="2">CBS 247.69</strain>
    </source>
</reference>
<proteinExistence type="predicted"/>
<feature type="region of interest" description="Disordered" evidence="1">
    <location>
        <begin position="121"/>
        <end position="159"/>
    </location>
</feature>
<organism evidence="2 3">
    <name type="scientific">Collybia nuda</name>
    <dbReference type="NCBI Taxonomy" id="64659"/>
    <lineage>
        <taxon>Eukaryota</taxon>
        <taxon>Fungi</taxon>
        <taxon>Dikarya</taxon>
        <taxon>Basidiomycota</taxon>
        <taxon>Agaricomycotina</taxon>
        <taxon>Agaricomycetes</taxon>
        <taxon>Agaricomycetidae</taxon>
        <taxon>Agaricales</taxon>
        <taxon>Tricholomatineae</taxon>
        <taxon>Clitocybaceae</taxon>
        <taxon>Collybia</taxon>
    </lineage>
</organism>
<accession>A0A9P6CRR6</accession>
<comment type="caution">
    <text evidence="2">The sequence shown here is derived from an EMBL/GenBank/DDBJ whole genome shotgun (WGS) entry which is preliminary data.</text>
</comment>
<feature type="region of interest" description="Disordered" evidence="1">
    <location>
        <begin position="295"/>
        <end position="423"/>
    </location>
</feature>
<protein>
    <submittedName>
        <fullName evidence="2">Uncharacterized protein</fullName>
    </submittedName>
</protein>
<name>A0A9P6CRR6_9AGAR</name>
<feature type="compositionally biased region" description="Basic and acidic residues" evidence="1">
    <location>
        <begin position="128"/>
        <end position="139"/>
    </location>
</feature>
<evidence type="ECO:0000313" key="2">
    <source>
        <dbReference type="EMBL" id="KAF9469868.1"/>
    </source>
</evidence>
<dbReference type="OrthoDB" id="2537650at2759"/>
<evidence type="ECO:0000313" key="3">
    <source>
        <dbReference type="Proteomes" id="UP000807353"/>
    </source>
</evidence>
<feature type="compositionally biased region" description="Acidic residues" evidence="1">
    <location>
        <begin position="228"/>
        <end position="246"/>
    </location>
</feature>
<keyword evidence="3" id="KW-1185">Reference proteome</keyword>
<evidence type="ECO:0000256" key="1">
    <source>
        <dbReference type="SAM" id="MobiDB-lite"/>
    </source>
</evidence>